<reference evidence="2 3" key="1">
    <citation type="journal article" date="2003" name="Nature">
        <title>The genome of a motile marine Synechococcus.</title>
        <authorList>
            <person name="Palenik B."/>
            <person name="Brahamsha B."/>
            <person name="Larimer F."/>
            <person name="Land M."/>
            <person name="Hauser L."/>
            <person name="Chain P."/>
            <person name="Lamerdin J."/>
            <person name="Regala W."/>
            <person name="Allen E.A."/>
            <person name="McCarren J."/>
            <person name="Paulsen I."/>
            <person name="Dufresne A."/>
            <person name="Partensky F."/>
            <person name="Webb E."/>
            <person name="Waterbury J."/>
        </authorList>
    </citation>
    <scope>NUCLEOTIDE SEQUENCE [LARGE SCALE GENOMIC DNA]</scope>
    <source>
        <strain evidence="2 3">WH8102</strain>
    </source>
</reference>
<evidence type="ECO:0000259" key="1">
    <source>
        <dbReference type="Pfam" id="PF00534"/>
    </source>
</evidence>
<evidence type="ECO:0000313" key="2">
    <source>
        <dbReference type="EMBL" id="CAE06971.1"/>
    </source>
</evidence>
<evidence type="ECO:0000313" key="3">
    <source>
        <dbReference type="Proteomes" id="UP000001422"/>
    </source>
</evidence>
<accession>Q7U903</accession>
<dbReference type="Gene3D" id="3.40.50.2000">
    <property type="entry name" value="Glycogen Phosphorylase B"/>
    <property type="match status" value="1"/>
</dbReference>
<organism evidence="2 3">
    <name type="scientific">Parasynechococcus marenigrum (strain WH8102)</name>
    <dbReference type="NCBI Taxonomy" id="84588"/>
    <lineage>
        <taxon>Bacteria</taxon>
        <taxon>Bacillati</taxon>
        <taxon>Cyanobacteriota</taxon>
        <taxon>Cyanophyceae</taxon>
        <taxon>Synechococcales</taxon>
        <taxon>Prochlorococcaceae</taxon>
        <taxon>Parasynechococcus</taxon>
        <taxon>Parasynechococcus marenigrum</taxon>
    </lineage>
</organism>
<dbReference type="STRING" id="84588.SYNW0456"/>
<dbReference type="Pfam" id="PF00534">
    <property type="entry name" value="Glycos_transf_1"/>
    <property type="match status" value="1"/>
</dbReference>
<dbReference type="CAZy" id="GT4">
    <property type="family name" value="Glycosyltransferase Family 4"/>
</dbReference>
<dbReference type="EMBL" id="BX569690">
    <property type="protein sequence ID" value="CAE06971.1"/>
    <property type="molecule type" value="Genomic_DNA"/>
</dbReference>
<dbReference type="AlphaFoldDB" id="Q7U903"/>
<dbReference type="InterPro" id="IPR001296">
    <property type="entry name" value="Glyco_trans_1"/>
</dbReference>
<dbReference type="HOGENOM" id="CLU_811162_0_0_3"/>
<dbReference type="RefSeq" id="WP_011127330.1">
    <property type="nucleotide sequence ID" value="NC_005070.1"/>
</dbReference>
<feature type="domain" description="Glycosyl transferase family 1" evidence="1">
    <location>
        <begin position="167"/>
        <end position="279"/>
    </location>
</feature>
<gene>
    <name evidence="2" type="ordered locus">SYNW0456</name>
</gene>
<dbReference type="Proteomes" id="UP000001422">
    <property type="component" value="Chromosome"/>
</dbReference>
<dbReference type="GO" id="GO:0016757">
    <property type="term" value="F:glycosyltransferase activity"/>
    <property type="evidence" value="ECO:0007669"/>
    <property type="project" value="InterPro"/>
</dbReference>
<sequence length="342" mass="39101">MSSVNSKSLSVYHLIPTNQYGGVEVAAKLSFSQLNRSIDYNLIFLNYKQSDSISFSHHHSLWDFLLKALTGNRLILIVSLWPSYFVSQFFLLFPNIQVIPFYHNSKFAHWRDKLFSLLVLFQSKYCFVDSNKTNSFISSFRKIKSFVIPYEFPFPNTITPKPFFCRKFDLIFIGRFAPQKRFDLVRPFLISLSRCLSHKLSIAIVFASSPFDEVSSFRDQLASLANISVSYSFNITNVEVLQLLTNSKVFVLLSDYEGYSMTLSEAIRAGCICMVRDLYNYSTNFATSNQSFNLDYSSGSFSDSDLIPLVSYLSNRSIPPVFRTPFDDVSYVSSLCSALLSL</sequence>
<protein>
    <submittedName>
        <fullName evidence="2">Possible glycosyltransferase</fullName>
    </submittedName>
</protein>
<dbReference type="KEGG" id="syw:SYNW0456"/>
<name>Q7U903_PARMW</name>
<proteinExistence type="predicted"/>
<keyword evidence="3" id="KW-1185">Reference proteome</keyword>
<dbReference type="SUPFAM" id="SSF53756">
    <property type="entry name" value="UDP-Glycosyltransferase/glycogen phosphorylase"/>
    <property type="match status" value="1"/>
</dbReference>